<dbReference type="InterPro" id="IPR028087">
    <property type="entry name" value="Tad_N"/>
</dbReference>
<keyword evidence="1" id="KW-0472">Membrane</keyword>
<accession>A0A380T767</accession>
<evidence type="ECO:0000256" key="1">
    <source>
        <dbReference type="SAM" id="Phobius"/>
    </source>
</evidence>
<dbReference type="InterPro" id="IPR018705">
    <property type="entry name" value="DUF2134_membrane"/>
</dbReference>
<dbReference type="EMBL" id="UIDD01000012">
    <property type="protein sequence ID" value="SUQ65440.1"/>
    <property type="molecule type" value="Genomic_DNA"/>
</dbReference>
<dbReference type="RefSeq" id="WP_244211951.1">
    <property type="nucleotide sequence ID" value="NZ_CBCSFG010000021.1"/>
</dbReference>
<feature type="domain" description="Putative Flp pilus-assembly TadG-like N-terminal" evidence="3">
    <location>
        <begin position="11"/>
        <end position="56"/>
    </location>
</feature>
<evidence type="ECO:0000313" key="5">
    <source>
        <dbReference type="Proteomes" id="UP000255177"/>
    </source>
</evidence>
<feature type="domain" description="DUF2134" evidence="2">
    <location>
        <begin position="69"/>
        <end position="154"/>
    </location>
</feature>
<name>A0A380T767_9PSED</name>
<dbReference type="Pfam" id="PF09977">
    <property type="entry name" value="Tad_C"/>
    <property type="match status" value="1"/>
</dbReference>
<reference evidence="5" key="1">
    <citation type="submission" date="2018-07" db="EMBL/GenBank/DDBJ databases">
        <authorList>
            <person name="Blom J."/>
        </authorList>
    </citation>
    <scope>NUCLEOTIDE SEQUENCE [LARGE SCALE GENOMIC DNA]</scope>
    <source>
        <strain evidence="5">CCOS 864</strain>
    </source>
</reference>
<dbReference type="Proteomes" id="UP000255177">
    <property type="component" value="Unassembled WGS sequence"/>
</dbReference>
<proteinExistence type="predicted"/>
<evidence type="ECO:0000313" key="4">
    <source>
        <dbReference type="EMBL" id="SUQ65440.1"/>
    </source>
</evidence>
<keyword evidence="5" id="KW-1185">Reference proteome</keyword>
<sequence length="574" mass="59330">MSSRFPARQRGAIGLLAALTLGMALVFVLMVVDTGRLFLEQRKLQRVADMAALEAVNGKGTCLPTGPSAQTLAVRAATRNDHAPGANHSLQVECGSLQTGAGSLRVFTADSTKADAVRVTAGITLETSIAAGIRSLVASATFDPSTRLSAQATAAQPGPPLARLNIRSTLLNIDSSRSALLNTLMSTLLGSQVNLSLAQWQGLLQADVNLLNYLDALAIKTQVSAGNYTELLGKTLNVGEALKVMATVAAQNNPLVDVSGLTQLGVQAGNAGGIVLGDLLDIQNGGSSAGLDAKLQALQLVQGMVQLANSAHGAEVSLPVNLLGLANISTRVKIIEPPQFSALGNPAKATADPKDPEQIYVRTAQTRILIKVDLGPLLGGINLGIIQVLPNPSLDVGLAVGSASSHVTGYNCASAASKSLTVRNEAAAVKVLIGTINSSNFFSSVKPVDASPLVLLKVLGIDIGLGANSPLFSQGESFTYLKPPELEQDSANHLLSSKNIVASVRSTLQGLELTPQIPLVSLLLNTVSGLIGTLLGSLLDPIINNLLMLLGIDLNQVEIGANLSCHSGRAQLMI</sequence>
<evidence type="ECO:0000259" key="3">
    <source>
        <dbReference type="Pfam" id="PF13400"/>
    </source>
</evidence>
<gene>
    <name evidence="4" type="ORF">CCOS864_04915</name>
</gene>
<dbReference type="Pfam" id="PF13400">
    <property type="entry name" value="Tad"/>
    <property type="match status" value="1"/>
</dbReference>
<protein>
    <submittedName>
        <fullName evidence="4">Tad-like Flp pilus-assembly family protein</fullName>
    </submittedName>
</protein>
<dbReference type="AlphaFoldDB" id="A0A380T767"/>
<feature type="transmembrane region" description="Helical" evidence="1">
    <location>
        <begin position="12"/>
        <end position="32"/>
    </location>
</feature>
<keyword evidence="1" id="KW-0812">Transmembrane</keyword>
<evidence type="ECO:0000259" key="2">
    <source>
        <dbReference type="Pfam" id="PF09977"/>
    </source>
</evidence>
<keyword evidence="1" id="KW-1133">Transmembrane helix</keyword>
<organism evidence="4 5">
    <name type="scientific">Pseudomonas wadenswilerensis</name>
    <dbReference type="NCBI Taxonomy" id="1785161"/>
    <lineage>
        <taxon>Bacteria</taxon>
        <taxon>Pseudomonadati</taxon>
        <taxon>Pseudomonadota</taxon>
        <taxon>Gammaproteobacteria</taxon>
        <taxon>Pseudomonadales</taxon>
        <taxon>Pseudomonadaceae</taxon>
        <taxon>Pseudomonas</taxon>
    </lineage>
</organism>